<keyword evidence="2 6" id="KW-0288">FMN</keyword>
<dbReference type="EMBL" id="JAGUCO010000002">
    <property type="protein sequence ID" value="MBS2097556.1"/>
    <property type="molecule type" value="Genomic_DNA"/>
</dbReference>
<comment type="caution">
    <text evidence="8">The sequence shown here is derived from an EMBL/GenBank/DDBJ whole genome shotgun (WGS) entry which is preliminary data.</text>
</comment>
<comment type="caution">
    <text evidence="6">Lacks conserved residue(s) required for the propagation of feature annotation.</text>
</comment>
<comment type="subunit">
    <text evidence="6">Homodimer.</text>
</comment>
<feature type="domain" description="Flavodoxin-like fold" evidence="7">
    <location>
        <begin position="1"/>
        <end position="196"/>
    </location>
</feature>
<dbReference type="Gene3D" id="3.40.50.360">
    <property type="match status" value="1"/>
</dbReference>
<evidence type="ECO:0000313" key="9">
    <source>
        <dbReference type="Proteomes" id="UP000708576"/>
    </source>
</evidence>
<protein>
    <recommendedName>
        <fullName evidence="6">FMN dependent NADH:quinone oxidoreductase</fullName>
        <ecNumber evidence="6">1.6.5.-</ecNumber>
    </recommendedName>
    <alternativeName>
        <fullName evidence="6">Azo-dye reductase</fullName>
    </alternativeName>
    <alternativeName>
        <fullName evidence="6">FMN-dependent NADH-azo compound oxidoreductase</fullName>
    </alternativeName>
    <alternativeName>
        <fullName evidence="6">FMN-dependent NADH-azoreductase</fullName>
        <ecNumber evidence="6">1.7.1.17</ecNumber>
    </alternativeName>
</protein>
<evidence type="ECO:0000256" key="4">
    <source>
        <dbReference type="ARBA" id="ARBA00023027"/>
    </source>
</evidence>
<keyword evidence="9" id="KW-1185">Reference proteome</keyword>
<comment type="function">
    <text evidence="6">Also exhibits azoreductase activity. Catalyzes the reductive cleavage of the azo bond in aromatic azo compounds to the corresponding amines.</text>
</comment>
<dbReference type="InterPro" id="IPR050104">
    <property type="entry name" value="FMN-dep_NADH:Q_OxRdtase_AzoR1"/>
</dbReference>
<name>A0ABS5JT55_9BACT</name>
<keyword evidence="4 6" id="KW-0520">NAD</keyword>
<evidence type="ECO:0000259" key="7">
    <source>
        <dbReference type="Pfam" id="PF02525"/>
    </source>
</evidence>
<comment type="cofactor">
    <cofactor evidence="6">
        <name>FMN</name>
        <dbReference type="ChEBI" id="CHEBI:58210"/>
    </cofactor>
    <text evidence="6">Binds 1 FMN per subunit.</text>
</comment>
<dbReference type="EC" id="1.6.5.-" evidence="6"/>
<comment type="function">
    <text evidence="6">Quinone reductase that provides resistance to thiol-specific stress caused by electrophilic quinones.</text>
</comment>
<evidence type="ECO:0000256" key="3">
    <source>
        <dbReference type="ARBA" id="ARBA00023002"/>
    </source>
</evidence>
<reference evidence="8 9" key="1">
    <citation type="journal article" date="2015" name="Int. J. Syst. Evol. Microbiol.">
        <title>Carboxylicivirga linearis sp. nov., isolated from a sea cucumber culture pond.</title>
        <authorList>
            <person name="Wang F.Q."/>
            <person name="Zhou Y.X."/>
            <person name="Lin X.Z."/>
            <person name="Chen G.J."/>
            <person name="Du Z.J."/>
        </authorList>
    </citation>
    <scope>NUCLEOTIDE SEQUENCE [LARGE SCALE GENOMIC DNA]</scope>
    <source>
        <strain evidence="8 9">FB218</strain>
    </source>
</reference>
<evidence type="ECO:0000256" key="6">
    <source>
        <dbReference type="HAMAP-Rule" id="MF_01216"/>
    </source>
</evidence>
<evidence type="ECO:0000256" key="1">
    <source>
        <dbReference type="ARBA" id="ARBA00022630"/>
    </source>
</evidence>
<dbReference type="InterPro" id="IPR029039">
    <property type="entry name" value="Flavoprotein-like_sf"/>
</dbReference>
<dbReference type="HAMAP" id="MF_01216">
    <property type="entry name" value="Azoreductase_type1"/>
    <property type="match status" value="1"/>
</dbReference>
<keyword evidence="1 6" id="KW-0285">Flavoprotein</keyword>
<sequence>MNILIVKYLPSGETSNTLTLLNYFKQNLGSEHNIIERDLIETPAQHFNYTSMKAYKMRNYGGQILTGELAESIQSIDMLTDEFMSADLVVLATPMHNFSLPGMIKLYFDAIMQNGKVFKYEDGKQYGLMTNTKFATIYTSMGSYKGEYGFMDNLKTILKIELDFMGIKDYQFIHAATGNTSLMEMQINRAKESIDALIDKWQL</sequence>
<organism evidence="8 9">
    <name type="scientific">Carboxylicivirga linearis</name>
    <dbReference type="NCBI Taxonomy" id="1628157"/>
    <lineage>
        <taxon>Bacteria</taxon>
        <taxon>Pseudomonadati</taxon>
        <taxon>Bacteroidota</taxon>
        <taxon>Bacteroidia</taxon>
        <taxon>Marinilabiliales</taxon>
        <taxon>Marinilabiliaceae</taxon>
        <taxon>Carboxylicivirga</taxon>
    </lineage>
</organism>
<accession>A0ABS5JT55</accession>
<dbReference type="InterPro" id="IPR023048">
    <property type="entry name" value="NADH:quinone_OxRdtase_FMN_depd"/>
</dbReference>
<dbReference type="SUPFAM" id="SSF52218">
    <property type="entry name" value="Flavoproteins"/>
    <property type="match status" value="1"/>
</dbReference>
<dbReference type="PANTHER" id="PTHR43741">
    <property type="entry name" value="FMN-DEPENDENT NADH-AZOREDUCTASE 1"/>
    <property type="match status" value="1"/>
</dbReference>
<gene>
    <name evidence="6" type="primary">azoR</name>
    <name evidence="8" type="ORF">KEM10_04645</name>
</gene>
<comment type="similarity">
    <text evidence="6">Belongs to the azoreductase type 1 family.</text>
</comment>
<comment type="catalytic activity">
    <reaction evidence="6">
        <text>2 a quinone + NADH + H(+) = 2 a 1,4-benzosemiquinone + NAD(+)</text>
        <dbReference type="Rhea" id="RHEA:65952"/>
        <dbReference type="ChEBI" id="CHEBI:15378"/>
        <dbReference type="ChEBI" id="CHEBI:57540"/>
        <dbReference type="ChEBI" id="CHEBI:57945"/>
        <dbReference type="ChEBI" id="CHEBI:132124"/>
        <dbReference type="ChEBI" id="CHEBI:134225"/>
    </reaction>
</comment>
<evidence type="ECO:0000256" key="5">
    <source>
        <dbReference type="ARBA" id="ARBA00048542"/>
    </source>
</evidence>
<dbReference type="PANTHER" id="PTHR43741:SF4">
    <property type="entry name" value="FMN-DEPENDENT NADH:QUINONE OXIDOREDUCTASE"/>
    <property type="match status" value="1"/>
</dbReference>
<dbReference type="Proteomes" id="UP000708576">
    <property type="component" value="Unassembled WGS sequence"/>
</dbReference>
<comment type="catalytic activity">
    <reaction evidence="5">
        <text>N,N-dimethyl-1,4-phenylenediamine + anthranilate + 2 NAD(+) = 2-(4-dimethylaminophenyl)diazenylbenzoate + 2 NADH + 2 H(+)</text>
        <dbReference type="Rhea" id="RHEA:55872"/>
        <dbReference type="ChEBI" id="CHEBI:15378"/>
        <dbReference type="ChEBI" id="CHEBI:15783"/>
        <dbReference type="ChEBI" id="CHEBI:16567"/>
        <dbReference type="ChEBI" id="CHEBI:57540"/>
        <dbReference type="ChEBI" id="CHEBI:57945"/>
        <dbReference type="ChEBI" id="CHEBI:71579"/>
        <dbReference type="EC" id="1.7.1.17"/>
    </reaction>
    <physiologicalReaction direction="right-to-left" evidence="5">
        <dbReference type="Rhea" id="RHEA:55874"/>
    </physiologicalReaction>
</comment>
<keyword evidence="3 6" id="KW-0560">Oxidoreductase</keyword>
<dbReference type="Pfam" id="PF02525">
    <property type="entry name" value="Flavodoxin_2"/>
    <property type="match status" value="1"/>
</dbReference>
<dbReference type="EC" id="1.7.1.17" evidence="6"/>
<dbReference type="InterPro" id="IPR003680">
    <property type="entry name" value="Flavodoxin_fold"/>
</dbReference>
<dbReference type="RefSeq" id="WP_212214112.1">
    <property type="nucleotide sequence ID" value="NZ_JAGUCO010000002.1"/>
</dbReference>
<evidence type="ECO:0000256" key="2">
    <source>
        <dbReference type="ARBA" id="ARBA00022643"/>
    </source>
</evidence>
<proteinExistence type="inferred from homology"/>
<evidence type="ECO:0000313" key="8">
    <source>
        <dbReference type="EMBL" id="MBS2097556.1"/>
    </source>
</evidence>